<dbReference type="InterPro" id="IPR003661">
    <property type="entry name" value="HisK_dim/P_dom"/>
</dbReference>
<dbReference type="PANTHER" id="PTHR43065:SF42">
    <property type="entry name" value="TWO-COMPONENT SENSOR PPRA"/>
    <property type="match status" value="1"/>
</dbReference>
<dbReference type="Gene3D" id="3.30.565.10">
    <property type="entry name" value="Histidine kinase-like ATPase, C-terminal domain"/>
    <property type="match status" value="1"/>
</dbReference>
<dbReference type="SMART" id="SM00387">
    <property type="entry name" value="HATPase_c"/>
    <property type="match status" value="1"/>
</dbReference>
<proteinExistence type="predicted"/>
<keyword evidence="3" id="KW-0597">Phosphoprotein</keyword>
<evidence type="ECO:0000313" key="5">
    <source>
        <dbReference type="EMBL" id="SMC61239.1"/>
    </source>
</evidence>
<dbReference type="PANTHER" id="PTHR43065">
    <property type="entry name" value="SENSOR HISTIDINE KINASE"/>
    <property type="match status" value="1"/>
</dbReference>
<keyword evidence="6" id="KW-1185">Reference proteome</keyword>
<feature type="domain" description="Histidine kinase" evidence="4">
    <location>
        <begin position="183"/>
        <end position="413"/>
    </location>
</feature>
<dbReference type="Pfam" id="PF02518">
    <property type="entry name" value="HATPase_c"/>
    <property type="match status" value="1"/>
</dbReference>
<dbReference type="CDD" id="cd00082">
    <property type="entry name" value="HisKA"/>
    <property type="match status" value="1"/>
</dbReference>
<gene>
    <name evidence="5" type="ORF">SAMN02746065_105179</name>
</gene>
<dbReference type="OrthoDB" id="9777714at2"/>
<evidence type="ECO:0000259" key="4">
    <source>
        <dbReference type="PROSITE" id="PS50109"/>
    </source>
</evidence>
<dbReference type="SUPFAM" id="SSF55781">
    <property type="entry name" value="GAF domain-like"/>
    <property type="match status" value="1"/>
</dbReference>
<evidence type="ECO:0000256" key="1">
    <source>
        <dbReference type="ARBA" id="ARBA00000085"/>
    </source>
</evidence>
<dbReference type="GO" id="GO:0000155">
    <property type="term" value="F:phosphorelay sensor kinase activity"/>
    <property type="evidence" value="ECO:0007669"/>
    <property type="project" value="InterPro"/>
</dbReference>
<sequence>MEKKDLDKQISEYAMALDLLGKMTGCTSEKEAVDGIIDLFVMLFSPGKIAFLCLGRGIHKNTVYLPLHTESRRGVEARLLGSKALHYRTDSETGFVFTMQYNGEPMGIVEVDDLAFVQYRESYFNLALSIADVCGLVIENARRYEKIIEQKKRLALTLKKLKKTQAQLVESEKMAALGTLVAGVAHEINTPVWVCVTAVSSMVDKNNNLGKLFSEKKMKRSDLESFIQFTDDTGALVLKNLKRAGELVSGFKQVSVDQMTDQLRKFSLEPYFRDVIRSLKPKFGRRNVQICLAFQSAIEVTSYPGLYSQILTNLLVNSFTHGYKEKEGGKIMLFAAKQKEELVIQYSDDGNGMTTENKQRIFDPFFTTNKEDGTGLGMHIVYNIVTQKLKGTISCESSPGHGVNFKIVLPREGAI</sequence>
<dbReference type="Proteomes" id="UP000192418">
    <property type="component" value="Unassembled WGS sequence"/>
</dbReference>
<dbReference type="InterPro" id="IPR003594">
    <property type="entry name" value="HATPase_dom"/>
</dbReference>
<dbReference type="InterPro" id="IPR005467">
    <property type="entry name" value="His_kinase_dom"/>
</dbReference>
<dbReference type="STRING" id="1121400.SAMN02746065_105179"/>
<organism evidence="5 6">
    <name type="scientific">Desulfocicer vacuolatum DSM 3385</name>
    <dbReference type="NCBI Taxonomy" id="1121400"/>
    <lineage>
        <taxon>Bacteria</taxon>
        <taxon>Pseudomonadati</taxon>
        <taxon>Thermodesulfobacteriota</taxon>
        <taxon>Desulfobacteria</taxon>
        <taxon>Desulfobacterales</taxon>
        <taxon>Desulfobacteraceae</taxon>
        <taxon>Desulfocicer</taxon>
    </lineage>
</organism>
<evidence type="ECO:0000256" key="3">
    <source>
        <dbReference type="ARBA" id="ARBA00022553"/>
    </source>
</evidence>
<protein>
    <recommendedName>
        <fullName evidence="2">histidine kinase</fullName>
        <ecNumber evidence="2">2.7.13.3</ecNumber>
    </recommendedName>
</protein>
<dbReference type="PRINTS" id="PR00344">
    <property type="entry name" value="BCTRLSENSOR"/>
</dbReference>
<dbReference type="PROSITE" id="PS50109">
    <property type="entry name" value="HIS_KIN"/>
    <property type="match status" value="1"/>
</dbReference>
<dbReference type="EMBL" id="FWXY01000005">
    <property type="protein sequence ID" value="SMC61239.1"/>
    <property type="molecule type" value="Genomic_DNA"/>
</dbReference>
<name>A0A1W2AKH6_9BACT</name>
<reference evidence="5 6" key="1">
    <citation type="submission" date="2017-04" db="EMBL/GenBank/DDBJ databases">
        <authorList>
            <person name="Afonso C.L."/>
            <person name="Miller P.J."/>
            <person name="Scott M.A."/>
            <person name="Spackman E."/>
            <person name="Goraichik I."/>
            <person name="Dimitrov K.M."/>
            <person name="Suarez D.L."/>
            <person name="Swayne D.E."/>
        </authorList>
    </citation>
    <scope>NUCLEOTIDE SEQUENCE [LARGE SCALE GENOMIC DNA]</scope>
    <source>
        <strain evidence="5 6">DSM 3385</strain>
    </source>
</reference>
<evidence type="ECO:0000256" key="2">
    <source>
        <dbReference type="ARBA" id="ARBA00012438"/>
    </source>
</evidence>
<evidence type="ECO:0000313" key="6">
    <source>
        <dbReference type="Proteomes" id="UP000192418"/>
    </source>
</evidence>
<dbReference type="AlphaFoldDB" id="A0A1W2AKH6"/>
<dbReference type="Gene3D" id="1.10.287.130">
    <property type="match status" value="1"/>
</dbReference>
<dbReference type="EC" id="2.7.13.3" evidence="2"/>
<dbReference type="InterPro" id="IPR036890">
    <property type="entry name" value="HATPase_C_sf"/>
</dbReference>
<keyword evidence="5" id="KW-0418">Kinase</keyword>
<dbReference type="SUPFAM" id="SSF55874">
    <property type="entry name" value="ATPase domain of HSP90 chaperone/DNA topoisomerase II/histidine kinase"/>
    <property type="match status" value="1"/>
</dbReference>
<dbReference type="InterPro" id="IPR004358">
    <property type="entry name" value="Sig_transdc_His_kin-like_C"/>
</dbReference>
<keyword evidence="5" id="KW-0808">Transferase</keyword>
<comment type="catalytic activity">
    <reaction evidence="1">
        <text>ATP + protein L-histidine = ADP + protein N-phospho-L-histidine.</text>
        <dbReference type="EC" id="2.7.13.3"/>
    </reaction>
</comment>
<accession>A0A1W2AKH6</accession>
<dbReference type="RefSeq" id="WP_084067760.1">
    <property type="nucleotide sequence ID" value="NZ_FWXY01000005.1"/>
</dbReference>